<evidence type="ECO:0000256" key="1">
    <source>
        <dbReference type="ARBA" id="ARBA00004496"/>
    </source>
</evidence>
<dbReference type="GO" id="GO:0005737">
    <property type="term" value="C:cytoplasm"/>
    <property type="evidence" value="ECO:0007669"/>
    <property type="project" value="UniProtKB-SubCell"/>
</dbReference>
<evidence type="ECO:0000256" key="2">
    <source>
        <dbReference type="ARBA" id="ARBA00022490"/>
    </source>
</evidence>
<reference evidence="3" key="1">
    <citation type="journal article" date="2014" name="Genome Biol. Evol.">
        <title>Pangenome evidence for extensive interdomain horizontal transfer affecting lineage core and shell genes in uncultured planktonic thaumarchaeota and euryarchaeota.</title>
        <authorList>
            <person name="Deschamps P."/>
            <person name="Zivanovic Y."/>
            <person name="Moreira D."/>
            <person name="Rodriguez-Valera F."/>
            <person name="Lopez-Garcia P."/>
        </authorList>
    </citation>
    <scope>NUCLEOTIDE SEQUENCE</scope>
</reference>
<keyword evidence="2" id="KW-0963">Cytoplasm</keyword>
<dbReference type="PANTHER" id="PTHR31661">
    <property type="entry name" value="SIMILAR TO CDNA SEQUENCE BC052040"/>
    <property type="match status" value="1"/>
</dbReference>
<sequence>MEEKVYREILRELDRHRGYGVHTGVEEVAGKFEQPYDAVRAIRSQFLQRKSIKNHYRVKDRSRKHLQRWKTGISIGDLALELDFPPVLLANFLLMEMRHSKKRTKELLKNTKLVKDERLRKELEDITTRDELYTPISHGKQAAEGDRREDRLAVWLDGQKLEYFTENDLRQGTVEGKTPDFLLLKPLVWHGDEYHWVESKASFGDDYIHRKNHRGQVSQYVELYGHGMLVYWYGYLTNLQRKNYVIVDRRELGLE</sequence>
<dbReference type="PANTHER" id="PTHR31661:SF1">
    <property type="entry name" value="CDAN1-INTERACTING NUCLEASE 1"/>
    <property type="match status" value="1"/>
</dbReference>
<proteinExistence type="predicted"/>
<evidence type="ECO:0000313" key="3">
    <source>
        <dbReference type="EMBL" id="AIF05554.1"/>
    </source>
</evidence>
<accession>A0A075GNZ1</accession>
<protein>
    <recommendedName>
        <fullName evidence="4">TPD domain-containing protein</fullName>
    </recommendedName>
</protein>
<organism evidence="3">
    <name type="scientific">uncultured marine group II/III euryarchaeote KM3_185_B03</name>
    <dbReference type="NCBI Taxonomy" id="1457948"/>
    <lineage>
        <taxon>Archaea</taxon>
        <taxon>Methanobacteriati</taxon>
        <taxon>Methanobacteriota</taxon>
        <taxon>environmental samples</taxon>
    </lineage>
</organism>
<name>A0A075GNZ1_9EURY</name>
<dbReference type="EMBL" id="KF900743">
    <property type="protein sequence ID" value="AIF05554.1"/>
    <property type="molecule type" value="Genomic_DNA"/>
</dbReference>
<evidence type="ECO:0008006" key="4">
    <source>
        <dbReference type="Google" id="ProtNLM"/>
    </source>
</evidence>
<comment type="subcellular location">
    <subcellularLocation>
        <location evidence="1">Cytoplasm</location>
    </subcellularLocation>
</comment>
<dbReference type="InterPro" id="IPR029404">
    <property type="entry name" value="CDIN1"/>
</dbReference>
<dbReference type="AlphaFoldDB" id="A0A075GNZ1"/>
<dbReference type="Pfam" id="PF14811">
    <property type="entry name" value="TPD"/>
    <property type="match status" value="1"/>
</dbReference>